<proteinExistence type="predicted"/>
<organism evidence="1 2">
    <name type="scientific">Propionicimonas paludicola</name>
    <dbReference type="NCBI Taxonomy" id="185243"/>
    <lineage>
        <taxon>Bacteria</taxon>
        <taxon>Bacillati</taxon>
        <taxon>Actinomycetota</taxon>
        <taxon>Actinomycetes</taxon>
        <taxon>Propionibacteriales</taxon>
        <taxon>Nocardioidaceae</taxon>
        <taxon>Propionicimonas</taxon>
    </lineage>
</organism>
<protein>
    <submittedName>
        <fullName evidence="1">Uncharacterized protein</fullName>
    </submittedName>
</protein>
<dbReference type="OrthoDB" id="5198281at2"/>
<gene>
    <name evidence="1" type="ORF">ATK74_0618</name>
</gene>
<evidence type="ECO:0000313" key="2">
    <source>
        <dbReference type="Proteomes" id="UP000226079"/>
    </source>
</evidence>
<keyword evidence="2" id="KW-1185">Reference proteome</keyword>
<dbReference type="AlphaFoldDB" id="A0A2A9CP22"/>
<dbReference type="Proteomes" id="UP000226079">
    <property type="component" value="Unassembled WGS sequence"/>
</dbReference>
<dbReference type="RefSeq" id="WP_098459661.1">
    <property type="nucleotide sequence ID" value="NZ_PDJC01000001.1"/>
</dbReference>
<comment type="caution">
    <text evidence="1">The sequence shown here is derived from an EMBL/GenBank/DDBJ whole genome shotgun (WGS) entry which is preliminary data.</text>
</comment>
<evidence type="ECO:0000313" key="1">
    <source>
        <dbReference type="EMBL" id="PFG16088.1"/>
    </source>
</evidence>
<dbReference type="EMBL" id="PDJC01000001">
    <property type="protein sequence ID" value="PFG16088.1"/>
    <property type="molecule type" value="Genomic_DNA"/>
</dbReference>
<reference evidence="1 2" key="1">
    <citation type="submission" date="2017-10" db="EMBL/GenBank/DDBJ databases">
        <title>Sequencing the genomes of 1000 actinobacteria strains.</title>
        <authorList>
            <person name="Klenk H.-P."/>
        </authorList>
    </citation>
    <scope>NUCLEOTIDE SEQUENCE [LARGE SCALE GENOMIC DNA]</scope>
    <source>
        <strain evidence="1 2">DSM 15597</strain>
    </source>
</reference>
<sequence length="133" mass="13584">MGLLKNLKDMKDMVAAAPGMIETANALGAQAQAQAAAATQAGGQAQVNALNTASYGQPSAAALEPIAGVSLETYTAVVKGISAFGYDSDRLPEVAASMGISAADWAIAQPGWGERIQADRALGNRFNVLYTQA</sequence>
<name>A0A2A9CP22_9ACTN</name>
<accession>A0A2A9CP22</accession>